<proteinExistence type="predicted"/>
<keyword evidence="2" id="KW-1185">Reference proteome</keyword>
<reference evidence="1 2" key="1">
    <citation type="journal article" date="2013" name="J. Bacteriol.">
        <title>Evolutionary Relationships among Actinophages and a Putative Adaptation for Growth in Streptomyces spp.</title>
        <authorList>
            <person name="Smith M.C."/>
            <person name="Hendrix R.W."/>
            <person name="Dedrick R."/>
            <person name="Mitchell K."/>
            <person name="Ko C.C."/>
            <person name="Russell D."/>
            <person name="Bell E."/>
            <person name="Gregory M."/>
            <person name="Bibb M.J."/>
            <person name="Pethick F."/>
            <person name="Jacobs-Sera D."/>
            <person name="Herron P."/>
            <person name="Buttner M.J."/>
            <person name="Hatfull G.F."/>
        </authorList>
    </citation>
    <scope>NUCLEOTIDE SEQUENCE [LARGE SCALE GENOMIC DNA]</scope>
</reference>
<accession>I7A9J7</accession>
<name>I7A9J7_9CAUD</name>
<evidence type="ECO:0000313" key="1">
    <source>
        <dbReference type="EMBL" id="AFO10911.1"/>
    </source>
</evidence>
<gene>
    <name evidence="1" type="ORF">ELB20_45</name>
</gene>
<protein>
    <submittedName>
        <fullName evidence="1">DNA binding protein</fullName>
    </submittedName>
</protein>
<evidence type="ECO:0000313" key="2">
    <source>
        <dbReference type="Proteomes" id="UP000002921"/>
    </source>
</evidence>
<sequence length="128" mass="14129">MSGYNRALVEHILPAVWDGEAAYGIKAEQVPDADMPRGHKDPKKGSPLFAHIADIKAAWKQAPLSLVEQQAVFLRFALDEHDDEIAAFQSVSGRAVRYRVERGVGKLAAHLNGEKYIDGYDQLEDEAA</sequence>
<organism evidence="1 2">
    <name type="scientific">Streptomyces phage phiELB20</name>
    <dbReference type="NCBI Taxonomy" id="1211278"/>
    <lineage>
        <taxon>Viruses</taxon>
        <taxon>Duplodnaviria</taxon>
        <taxon>Heunggongvirae</taxon>
        <taxon>Uroviricota</taxon>
        <taxon>Caudoviricetes</taxon>
        <taxon>Arquatrovirinae</taxon>
        <taxon>Arequatrovirus</taxon>
        <taxon>Arequatrovirus ELB20</taxon>
    </lineage>
</organism>
<dbReference type="EMBL" id="JX262376">
    <property type="protein sequence ID" value="AFO10911.1"/>
    <property type="molecule type" value="Genomic_DNA"/>
</dbReference>
<dbReference type="Proteomes" id="UP000002921">
    <property type="component" value="Genome"/>
</dbReference>